<evidence type="ECO:0000313" key="2">
    <source>
        <dbReference type="Proteomes" id="UP000239896"/>
    </source>
</evidence>
<evidence type="ECO:0000313" key="1">
    <source>
        <dbReference type="EMBL" id="PRY70639.1"/>
    </source>
</evidence>
<dbReference type="EMBL" id="PVTM01000012">
    <property type="protein sequence ID" value="PRY70639.1"/>
    <property type="molecule type" value="Genomic_DNA"/>
</dbReference>
<proteinExistence type="predicted"/>
<name>A0A2T0VKC6_9GAMM</name>
<reference evidence="1 2" key="1">
    <citation type="submission" date="2018-03" db="EMBL/GenBank/DDBJ databases">
        <title>Comparative analysis of microorganisms from saline springs in Andes Mountain Range, Colombia.</title>
        <authorList>
            <person name="Rubin E."/>
        </authorList>
    </citation>
    <scope>NUCLEOTIDE SEQUENCE [LARGE SCALE GENOMIC DNA]</scope>
    <source>
        <strain evidence="1 2">USBA 854</strain>
    </source>
</reference>
<gene>
    <name evidence="1" type="ORF">BCL64_1125</name>
</gene>
<dbReference type="AlphaFoldDB" id="A0A2T0VKC6"/>
<protein>
    <submittedName>
        <fullName evidence="1">Uncharacterized protein</fullName>
    </submittedName>
</protein>
<comment type="caution">
    <text evidence="1">The sequence shown here is derived from an EMBL/GenBank/DDBJ whole genome shotgun (WGS) entry which is preliminary data.</text>
</comment>
<sequence>MLKYRRLSEILPNNLIRMHCTTVTALFPNHHICEPRIRINKCSFYLFRHGRLHSVPMHDMGDLKASKTDFPDSSQLIANFV</sequence>
<accession>A0A2T0VKC6</accession>
<dbReference type="Proteomes" id="UP000239896">
    <property type="component" value="Unassembled WGS sequence"/>
</dbReference>
<keyword evidence="2" id="KW-1185">Reference proteome</keyword>
<organism evidence="1 2">
    <name type="scientific">Halomonas ventosae</name>
    <dbReference type="NCBI Taxonomy" id="229007"/>
    <lineage>
        <taxon>Bacteria</taxon>
        <taxon>Pseudomonadati</taxon>
        <taxon>Pseudomonadota</taxon>
        <taxon>Gammaproteobacteria</taxon>
        <taxon>Oceanospirillales</taxon>
        <taxon>Halomonadaceae</taxon>
        <taxon>Halomonas</taxon>
    </lineage>
</organism>